<evidence type="ECO:0000256" key="5">
    <source>
        <dbReference type="ARBA" id="ARBA00023136"/>
    </source>
</evidence>
<comment type="subcellular location">
    <subcellularLocation>
        <location evidence="1">Membrane</location>
        <topology evidence="1">Multi-pass membrane protein</topology>
    </subcellularLocation>
</comment>
<keyword evidence="3 6" id="KW-0812">Transmembrane</keyword>
<keyword evidence="4 6" id="KW-1133">Transmembrane helix</keyword>
<sequence>MEATVYALLAGFQNFGSAVSSSMGTLAIDLTGIRTPKDAPCNFDDLIWLVVTSHVILPLLTLPLTFVLIPNARMTDDLLGDLGTPAVGEGEDTGGDRDPGEGLDWGGADAVCATSARAAGSPVAINQDYNGGHDGGHGGGSVRAASRSCSRTCVVCFFLPSGPPCFPPCSTFLAMAHLQPVRFSWVALQRL</sequence>
<dbReference type="InterPro" id="IPR039309">
    <property type="entry name" value="BT1"/>
</dbReference>
<evidence type="ECO:0000313" key="7">
    <source>
        <dbReference type="EMBL" id="OSX72857.1"/>
    </source>
</evidence>
<dbReference type="Pfam" id="PF03092">
    <property type="entry name" value="BT1"/>
    <property type="match status" value="1"/>
</dbReference>
<dbReference type="EMBL" id="KV919033">
    <property type="protein sequence ID" value="OSX72857.1"/>
    <property type="molecule type" value="Genomic_DNA"/>
</dbReference>
<protein>
    <submittedName>
        <fullName evidence="7">Uncharacterized protein</fullName>
    </submittedName>
</protein>
<dbReference type="Proteomes" id="UP000218209">
    <property type="component" value="Unassembled WGS sequence"/>
</dbReference>
<evidence type="ECO:0000256" key="3">
    <source>
        <dbReference type="ARBA" id="ARBA00022692"/>
    </source>
</evidence>
<dbReference type="GO" id="GO:0016020">
    <property type="term" value="C:membrane"/>
    <property type="evidence" value="ECO:0007669"/>
    <property type="project" value="UniProtKB-SubCell"/>
</dbReference>
<gene>
    <name evidence="7" type="ORF">BU14_0399s0002</name>
</gene>
<keyword evidence="8" id="KW-1185">Reference proteome</keyword>
<feature type="transmembrane region" description="Helical" evidence="6">
    <location>
        <begin position="46"/>
        <end position="69"/>
    </location>
</feature>
<evidence type="ECO:0000313" key="8">
    <source>
        <dbReference type="Proteomes" id="UP000218209"/>
    </source>
</evidence>
<dbReference type="AlphaFoldDB" id="A0A1X6NW90"/>
<accession>A0A1X6NW90</accession>
<keyword evidence="5 6" id="KW-0472">Membrane</keyword>
<name>A0A1X6NW90_PORUM</name>
<evidence type="ECO:0000256" key="6">
    <source>
        <dbReference type="SAM" id="Phobius"/>
    </source>
</evidence>
<keyword evidence="2" id="KW-0813">Transport</keyword>
<proteinExistence type="predicted"/>
<evidence type="ECO:0000256" key="1">
    <source>
        <dbReference type="ARBA" id="ARBA00004141"/>
    </source>
</evidence>
<evidence type="ECO:0000256" key="2">
    <source>
        <dbReference type="ARBA" id="ARBA00022448"/>
    </source>
</evidence>
<organism evidence="7 8">
    <name type="scientific">Porphyra umbilicalis</name>
    <name type="common">Purple laver</name>
    <name type="synonym">Red alga</name>
    <dbReference type="NCBI Taxonomy" id="2786"/>
    <lineage>
        <taxon>Eukaryota</taxon>
        <taxon>Rhodophyta</taxon>
        <taxon>Bangiophyceae</taxon>
        <taxon>Bangiales</taxon>
        <taxon>Bangiaceae</taxon>
        <taxon>Porphyra</taxon>
    </lineage>
</organism>
<dbReference type="OrthoDB" id="754047at2759"/>
<evidence type="ECO:0000256" key="4">
    <source>
        <dbReference type="ARBA" id="ARBA00022989"/>
    </source>
</evidence>
<reference evidence="7 8" key="1">
    <citation type="submission" date="2017-03" db="EMBL/GenBank/DDBJ databases">
        <title>WGS assembly of Porphyra umbilicalis.</title>
        <authorList>
            <person name="Brawley S.H."/>
            <person name="Blouin N.A."/>
            <person name="Ficko-Blean E."/>
            <person name="Wheeler G.L."/>
            <person name="Lohr M."/>
            <person name="Goodson H.V."/>
            <person name="Jenkins J.W."/>
            <person name="Blaby-Haas C.E."/>
            <person name="Helliwell K.E."/>
            <person name="Chan C."/>
            <person name="Marriage T."/>
            <person name="Bhattacharya D."/>
            <person name="Klein A.S."/>
            <person name="Badis Y."/>
            <person name="Brodie J."/>
            <person name="Cao Y."/>
            <person name="Collen J."/>
            <person name="Dittami S.M."/>
            <person name="Gachon C.M."/>
            <person name="Green B.R."/>
            <person name="Karpowicz S."/>
            <person name="Kim J.W."/>
            <person name="Kudahl U."/>
            <person name="Lin S."/>
            <person name="Michel G."/>
            <person name="Mittag M."/>
            <person name="Olson B.J."/>
            <person name="Pangilinan J."/>
            <person name="Peng Y."/>
            <person name="Qiu H."/>
            <person name="Shu S."/>
            <person name="Singer J.T."/>
            <person name="Smith A.G."/>
            <person name="Sprecher B.N."/>
            <person name="Wagner V."/>
            <person name="Wang W."/>
            <person name="Wang Z.-Y."/>
            <person name="Yan J."/>
            <person name="Yarish C."/>
            <person name="Zoeuner-Riek S."/>
            <person name="Zhuang Y."/>
            <person name="Zou Y."/>
            <person name="Lindquist E.A."/>
            <person name="Grimwood J."/>
            <person name="Barry K."/>
            <person name="Rokhsar D.S."/>
            <person name="Schmutz J."/>
            <person name="Stiller J.W."/>
            <person name="Grossman A.R."/>
            <person name="Prochnik S.E."/>
        </authorList>
    </citation>
    <scope>NUCLEOTIDE SEQUENCE [LARGE SCALE GENOMIC DNA]</scope>
    <source>
        <strain evidence="7">4086291</strain>
    </source>
</reference>